<reference evidence="1" key="1">
    <citation type="submission" date="2023-03" db="EMBL/GenBank/DDBJ databases">
        <title>Massive genome expansion in bonnet fungi (Mycena s.s.) driven by repeated elements and novel gene families across ecological guilds.</title>
        <authorList>
            <consortium name="Lawrence Berkeley National Laboratory"/>
            <person name="Harder C.B."/>
            <person name="Miyauchi S."/>
            <person name="Viragh M."/>
            <person name="Kuo A."/>
            <person name="Thoen E."/>
            <person name="Andreopoulos B."/>
            <person name="Lu D."/>
            <person name="Skrede I."/>
            <person name="Drula E."/>
            <person name="Henrissat B."/>
            <person name="Morin E."/>
            <person name="Kohler A."/>
            <person name="Barry K."/>
            <person name="LaButti K."/>
            <person name="Morin E."/>
            <person name="Salamov A."/>
            <person name="Lipzen A."/>
            <person name="Mereny Z."/>
            <person name="Hegedus B."/>
            <person name="Baldrian P."/>
            <person name="Stursova M."/>
            <person name="Weitz H."/>
            <person name="Taylor A."/>
            <person name="Grigoriev I.V."/>
            <person name="Nagy L.G."/>
            <person name="Martin F."/>
            <person name="Kauserud H."/>
        </authorList>
    </citation>
    <scope>NUCLEOTIDE SEQUENCE</scope>
    <source>
        <strain evidence="1">CBHHK002</strain>
    </source>
</reference>
<evidence type="ECO:0000313" key="2">
    <source>
        <dbReference type="Proteomes" id="UP001218218"/>
    </source>
</evidence>
<dbReference type="Proteomes" id="UP001218218">
    <property type="component" value="Unassembled WGS sequence"/>
</dbReference>
<dbReference type="Gene3D" id="3.80.10.10">
    <property type="entry name" value="Ribonuclease Inhibitor"/>
    <property type="match status" value="1"/>
</dbReference>
<dbReference type="InterPro" id="IPR032675">
    <property type="entry name" value="LRR_dom_sf"/>
</dbReference>
<dbReference type="SUPFAM" id="SSF52047">
    <property type="entry name" value="RNI-like"/>
    <property type="match status" value="1"/>
</dbReference>
<evidence type="ECO:0008006" key="3">
    <source>
        <dbReference type="Google" id="ProtNLM"/>
    </source>
</evidence>
<dbReference type="AlphaFoldDB" id="A0AAD6ZMD2"/>
<comment type="caution">
    <text evidence="1">The sequence shown here is derived from an EMBL/GenBank/DDBJ whole genome shotgun (WGS) entry which is preliminary data.</text>
</comment>
<protein>
    <recommendedName>
        <fullName evidence="3">F-box domain-containing protein</fullName>
    </recommendedName>
</protein>
<dbReference type="EMBL" id="JARIHO010000037">
    <property type="protein sequence ID" value="KAJ7330258.1"/>
    <property type="molecule type" value="Genomic_DNA"/>
</dbReference>
<sequence>MSHPHPHPPPTNLAPDQELANSYDSAVTARNRLCALRAQEAASATALLVWLPSYQARAAAITVQASALGRRDTATFSERLAMVTTAFSALQEEARVMQGEYSALQQTIHALETTITAHNSALPAVRAFSEILCAIFRETSRRPRSVCGHSVPTAPWWLTHICQRWRALARGYGYLWSHIQIDTTCIARGTQQSCFPLAALESQLELSADFPLNISFQSHIYHAHDDTVLLRPLVRHSNRWERLHISANMLPAIPEIQGNLAKLQHLHVVNPQSHREYPPNTENIMMFTIAPQLREALLPRSPVLSVPWPQLTVVRIESGTQSFLEILPQLHHVTDCDLAVHVGDITSASDSIVVLPRLRRLVLMEDRVSRFLETPNLENLEVVFLCAALPEFLSRSGCHLTTLKLRWCYSEMAAFADVLRGIPTLTHLELNLCHPGGIPSKKELTRIPQQFDALKATSNATALCPALTSLVVRLPDNAGRQILIVGHRSLCEMVESRWNLPTSMRSLTRVYITPEGLASYSVWQRFQAMRRGGMDMNALWHDGDEDNETQSDSVWQRFQAMRHAGMDVNELWYDRDEAEAAMPYDSDSD</sequence>
<keyword evidence="2" id="KW-1185">Reference proteome</keyword>
<accession>A0AAD6ZMD2</accession>
<proteinExistence type="predicted"/>
<organism evidence="1 2">
    <name type="scientific">Mycena albidolilacea</name>
    <dbReference type="NCBI Taxonomy" id="1033008"/>
    <lineage>
        <taxon>Eukaryota</taxon>
        <taxon>Fungi</taxon>
        <taxon>Dikarya</taxon>
        <taxon>Basidiomycota</taxon>
        <taxon>Agaricomycotina</taxon>
        <taxon>Agaricomycetes</taxon>
        <taxon>Agaricomycetidae</taxon>
        <taxon>Agaricales</taxon>
        <taxon>Marasmiineae</taxon>
        <taxon>Mycenaceae</taxon>
        <taxon>Mycena</taxon>
    </lineage>
</organism>
<gene>
    <name evidence="1" type="ORF">DFH08DRAFT_940264</name>
</gene>
<evidence type="ECO:0000313" key="1">
    <source>
        <dbReference type="EMBL" id="KAJ7330258.1"/>
    </source>
</evidence>
<name>A0AAD6ZMD2_9AGAR</name>